<evidence type="ECO:0000313" key="2">
    <source>
        <dbReference type="Proteomes" id="UP000001819"/>
    </source>
</evidence>
<sequence length="148" mass="16586">MAIERKVPKSKPRSSVAARRVKKPNPVRLRSLGDLKESEMIKVTSALNAAVNLASAEDDLKKNSDSPFCLPDEAEMWRRKQKMRRRVATAMKLLALVERGYVDSGFEHTAPVTLPEVPVRRRSRSATTATIDAASNCRICGRPMPEQW</sequence>
<dbReference type="InParanoid" id="A0A6I8V1A5"/>
<keyword evidence="2" id="KW-1185">Reference proteome</keyword>
<dbReference type="Proteomes" id="UP000001819">
    <property type="component" value="Chromosome X"/>
</dbReference>
<dbReference type="AlphaFoldDB" id="A0A6I8V1A5"/>
<accession>A0A6I8V1A5</accession>
<dbReference type="ExpressionAtlas" id="A0A6I8V1A5">
    <property type="expression patterns" value="baseline"/>
</dbReference>
<gene>
    <name evidence="3" type="primary">LOC6900294</name>
</gene>
<organism evidence="2 3">
    <name type="scientific">Drosophila pseudoobscura pseudoobscura</name>
    <name type="common">Fruit fly</name>
    <dbReference type="NCBI Taxonomy" id="46245"/>
    <lineage>
        <taxon>Eukaryota</taxon>
        <taxon>Metazoa</taxon>
        <taxon>Ecdysozoa</taxon>
        <taxon>Arthropoda</taxon>
        <taxon>Hexapoda</taxon>
        <taxon>Insecta</taxon>
        <taxon>Pterygota</taxon>
        <taxon>Neoptera</taxon>
        <taxon>Endopterygota</taxon>
        <taxon>Diptera</taxon>
        <taxon>Brachycera</taxon>
        <taxon>Muscomorpha</taxon>
        <taxon>Ephydroidea</taxon>
        <taxon>Drosophilidae</taxon>
        <taxon>Drosophila</taxon>
        <taxon>Sophophora</taxon>
    </lineage>
</organism>
<dbReference type="KEGG" id="dpo:6900294"/>
<protein>
    <submittedName>
        <fullName evidence="3">Uncharacterized protein</fullName>
    </submittedName>
</protein>
<name>A0A6I8V1A5_DROPS</name>
<evidence type="ECO:0000313" key="3">
    <source>
        <dbReference type="RefSeq" id="XP_002135616.2"/>
    </source>
</evidence>
<feature type="region of interest" description="Disordered" evidence="1">
    <location>
        <begin position="1"/>
        <end position="25"/>
    </location>
</feature>
<dbReference type="RefSeq" id="XP_002135616.2">
    <property type="nucleotide sequence ID" value="XM_002135580.3"/>
</dbReference>
<evidence type="ECO:0000256" key="1">
    <source>
        <dbReference type="SAM" id="MobiDB-lite"/>
    </source>
</evidence>
<reference evidence="3" key="1">
    <citation type="submission" date="2025-08" db="UniProtKB">
        <authorList>
            <consortium name="RefSeq"/>
        </authorList>
    </citation>
    <scope>IDENTIFICATION</scope>
    <source>
        <strain evidence="3">MV-25-SWS-2005</strain>
        <tissue evidence="3">Whole body</tissue>
    </source>
</reference>
<proteinExistence type="predicted"/>